<dbReference type="AlphaFoldDB" id="A0A8J7U3N3"/>
<dbReference type="SUPFAM" id="SSF82657">
    <property type="entry name" value="BolA-like"/>
    <property type="match status" value="1"/>
</dbReference>
<name>A0A8J7U3N3_9BACT</name>
<reference evidence="4" key="1">
    <citation type="submission" date="2021-03" db="EMBL/GenBank/DDBJ databases">
        <authorList>
            <person name="Wang G."/>
        </authorList>
    </citation>
    <scope>NUCLEOTIDE SEQUENCE</scope>
    <source>
        <strain evidence="4">KCTC 12899</strain>
    </source>
</reference>
<dbReference type="PANTHER" id="PTHR46229:SF2">
    <property type="entry name" value="BOLA-LIKE PROTEIN 1"/>
    <property type="match status" value="1"/>
</dbReference>
<dbReference type="PANTHER" id="PTHR46229">
    <property type="entry name" value="BOLA TRANSCRIPTION REGULATOR"/>
    <property type="match status" value="1"/>
</dbReference>
<evidence type="ECO:0000256" key="2">
    <source>
        <dbReference type="ARBA" id="ARBA00074073"/>
    </source>
</evidence>
<dbReference type="RefSeq" id="WP_207858764.1">
    <property type="nucleotide sequence ID" value="NZ_JAFREP010000008.1"/>
</dbReference>
<gene>
    <name evidence="4" type="ORF">J3U88_10785</name>
</gene>
<comment type="similarity">
    <text evidence="1 3">Belongs to the BolA/IbaG family.</text>
</comment>
<keyword evidence="5" id="KW-1185">Reference proteome</keyword>
<evidence type="ECO:0000313" key="4">
    <source>
        <dbReference type="EMBL" id="MBO1318944.1"/>
    </source>
</evidence>
<proteinExistence type="inferred from homology"/>
<dbReference type="GO" id="GO:1990229">
    <property type="term" value="C:iron-sulfur cluster assembly complex"/>
    <property type="evidence" value="ECO:0007669"/>
    <property type="project" value="UniProtKB-ARBA"/>
</dbReference>
<dbReference type="Gene3D" id="3.30.300.90">
    <property type="entry name" value="BolA-like"/>
    <property type="match status" value="1"/>
</dbReference>
<protein>
    <recommendedName>
        <fullName evidence="2">DNA-binding transcriptional regulator BolA</fullName>
    </recommendedName>
</protein>
<dbReference type="Pfam" id="PF01722">
    <property type="entry name" value="BolA"/>
    <property type="match status" value="1"/>
</dbReference>
<dbReference type="InterPro" id="IPR036065">
    <property type="entry name" value="BolA-like_sf"/>
</dbReference>
<dbReference type="InterPro" id="IPR002634">
    <property type="entry name" value="BolA"/>
</dbReference>
<evidence type="ECO:0000256" key="3">
    <source>
        <dbReference type="RuleBase" id="RU003860"/>
    </source>
</evidence>
<dbReference type="Proteomes" id="UP000664417">
    <property type="component" value="Unassembled WGS sequence"/>
</dbReference>
<evidence type="ECO:0000256" key="1">
    <source>
        <dbReference type="ARBA" id="ARBA00005578"/>
    </source>
</evidence>
<dbReference type="EMBL" id="JAFREP010000008">
    <property type="protein sequence ID" value="MBO1318944.1"/>
    <property type="molecule type" value="Genomic_DNA"/>
</dbReference>
<dbReference type="FunFam" id="3.30.300.90:FF:000001">
    <property type="entry name" value="Transcriptional regulator BolA"/>
    <property type="match status" value="1"/>
</dbReference>
<dbReference type="PIRSF" id="PIRSF003113">
    <property type="entry name" value="BolA"/>
    <property type="match status" value="1"/>
</dbReference>
<comment type="caution">
    <text evidence="4">The sequence shown here is derived from an EMBL/GenBank/DDBJ whole genome shotgun (WGS) entry which is preliminary data.</text>
</comment>
<organism evidence="4 5">
    <name type="scientific">Acanthopleuribacter pedis</name>
    <dbReference type="NCBI Taxonomy" id="442870"/>
    <lineage>
        <taxon>Bacteria</taxon>
        <taxon>Pseudomonadati</taxon>
        <taxon>Acidobacteriota</taxon>
        <taxon>Holophagae</taxon>
        <taxon>Acanthopleuribacterales</taxon>
        <taxon>Acanthopleuribacteraceae</taxon>
        <taxon>Acanthopleuribacter</taxon>
    </lineage>
</organism>
<sequence length="104" mass="11516">MTVEQQINDKLVQHFQPQHLEVINESFKHNVPPNAETHFRVVMVAEQFDALKPVARHRQVNQLLAAELAGGVHALSLKLYSPQQWVAAGGEALPSPPCASKKGF</sequence>
<accession>A0A8J7U3N3</accession>
<evidence type="ECO:0000313" key="5">
    <source>
        <dbReference type="Proteomes" id="UP000664417"/>
    </source>
</evidence>
<dbReference type="InterPro" id="IPR050961">
    <property type="entry name" value="BolA/IbaG_stress_morph_reg"/>
</dbReference>